<dbReference type="Gene3D" id="2.30.42.10">
    <property type="match status" value="1"/>
</dbReference>
<gene>
    <name evidence="3" type="ORF">L0M14_27140</name>
</gene>
<evidence type="ECO:0000259" key="2">
    <source>
        <dbReference type="SMART" id="SM00228"/>
    </source>
</evidence>
<feature type="transmembrane region" description="Helical" evidence="1">
    <location>
        <begin position="12"/>
        <end position="35"/>
    </location>
</feature>
<evidence type="ECO:0000313" key="3">
    <source>
        <dbReference type="EMBL" id="UJF33173.1"/>
    </source>
</evidence>
<sequence>MEFAVPLLERFLHAIVQLLINPFYYIGVVFILLQYRKQVQLERKLFHTKLHSLLDETWRTLLWGWACGMAASIVMMFIGVSVAAETIMLLWVTSLVLLLFRVRFLCFAYAAGILGIAHSILSWLPNRAELEGSAPMVQWLGQVDVPSLLVIAAVLHPLESFLVGMQGARMASPLFLEGKRGKIVGGYQLQGFWPVPMFLLVPFSGGSTESLPWGTMLHADWSAGWSLLAFPVMIGFTELTISKLPKAQTKLSASLLAVYGIVTLLLAWGAALWTPLIMVSSLLTLLLHEALIRYSQWRELKQVPFFVHGSRGLMVLAVIPKSPAEEMGILAGETISKVNGHAVANKADLHAAIRINSAFCKLEVLDQRGEVRFMQRAIFSGDHHQLGIILAPDQQALYYMEHKPQHLFSYLRGKLTGVSSNQSGKPM</sequence>
<keyword evidence="1" id="KW-0472">Membrane</keyword>
<dbReference type="Pfam" id="PF17820">
    <property type="entry name" value="PDZ_6"/>
    <property type="match status" value="1"/>
</dbReference>
<dbReference type="InterPro" id="IPR001478">
    <property type="entry name" value="PDZ"/>
</dbReference>
<accession>A0ABY3SGK6</accession>
<feature type="domain" description="PDZ" evidence="2">
    <location>
        <begin position="301"/>
        <end position="368"/>
    </location>
</feature>
<keyword evidence="4" id="KW-1185">Reference proteome</keyword>
<protein>
    <submittedName>
        <fullName evidence="3">PDZ domain-containing protein</fullName>
    </submittedName>
</protein>
<keyword evidence="1" id="KW-1133">Transmembrane helix</keyword>
<proteinExistence type="predicted"/>
<dbReference type="RefSeq" id="WP_235119511.1">
    <property type="nucleotide sequence ID" value="NZ_CP090978.1"/>
</dbReference>
<dbReference type="InterPro" id="IPR036034">
    <property type="entry name" value="PDZ_sf"/>
</dbReference>
<evidence type="ECO:0000256" key="1">
    <source>
        <dbReference type="SAM" id="Phobius"/>
    </source>
</evidence>
<dbReference type="InterPro" id="IPR041489">
    <property type="entry name" value="PDZ_6"/>
</dbReference>
<feature type="transmembrane region" description="Helical" evidence="1">
    <location>
        <begin position="253"/>
        <end position="270"/>
    </location>
</feature>
<name>A0ABY3SGK6_9BACL</name>
<organism evidence="3 4">
    <name type="scientific">Paenibacillus hexagrammi</name>
    <dbReference type="NCBI Taxonomy" id="2908839"/>
    <lineage>
        <taxon>Bacteria</taxon>
        <taxon>Bacillati</taxon>
        <taxon>Bacillota</taxon>
        <taxon>Bacilli</taxon>
        <taxon>Bacillales</taxon>
        <taxon>Paenibacillaceae</taxon>
        <taxon>Paenibacillus</taxon>
    </lineage>
</organism>
<dbReference type="SMART" id="SM00228">
    <property type="entry name" value="PDZ"/>
    <property type="match status" value="1"/>
</dbReference>
<keyword evidence="1" id="KW-0812">Transmembrane</keyword>
<dbReference type="Proteomes" id="UP001649230">
    <property type="component" value="Chromosome"/>
</dbReference>
<feature type="transmembrane region" description="Helical" evidence="1">
    <location>
        <begin position="223"/>
        <end position="241"/>
    </location>
</feature>
<reference evidence="3 4" key="1">
    <citation type="journal article" date="2024" name="Int. J. Syst. Evol. Microbiol.">
        <title>Paenibacillus hexagrammi sp. nov., a novel bacterium isolated from the gut content of Hexagrammos agrammus.</title>
        <authorList>
            <person name="Jung H.K."/>
            <person name="Kim D.G."/>
            <person name="Zin H."/>
            <person name="Park J."/>
            <person name="Jung H."/>
            <person name="Kim Y.O."/>
            <person name="Kong H.J."/>
            <person name="Kim J.W."/>
            <person name="Kim Y.S."/>
        </authorList>
    </citation>
    <scope>NUCLEOTIDE SEQUENCE [LARGE SCALE GENOMIC DNA]</scope>
    <source>
        <strain evidence="3 4">YPD9-1</strain>
    </source>
</reference>
<feature type="transmembrane region" description="Helical" evidence="1">
    <location>
        <begin position="104"/>
        <end position="125"/>
    </location>
</feature>
<feature type="transmembrane region" description="Helical" evidence="1">
    <location>
        <begin position="62"/>
        <end position="92"/>
    </location>
</feature>
<evidence type="ECO:0000313" key="4">
    <source>
        <dbReference type="Proteomes" id="UP001649230"/>
    </source>
</evidence>
<dbReference type="EMBL" id="CP090978">
    <property type="protein sequence ID" value="UJF33173.1"/>
    <property type="molecule type" value="Genomic_DNA"/>
</dbReference>
<dbReference type="SUPFAM" id="SSF50156">
    <property type="entry name" value="PDZ domain-like"/>
    <property type="match status" value="1"/>
</dbReference>
<feature type="transmembrane region" description="Helical" evidence="1">
    <location>
        <begin position="184"/>
        <end position="203"/>
    </location>
</feature>